<gene>
    <name evidence="8" type="ORF">JG30_05300</name>
</gene>
<evidence type="ECO:0000313" key="9">
    <source>
        <dbReference type="Proteomes" id="UP000033558"/>
    </source>
</evidence>
<dbReference type="Proteomes" id="UP000033558">
    <property type="component" value="Unassembled WGS sequence"/>
</dbReference>
<evidence type="ECO:0000256" key="2">
    <source>
        <dbReference type="ARBA" id="ARBA00022475"/>
    </source>
</evidence>
<feature type="domain" description="Phage shock protein PspC N-terminal" evidence="7">
    <location>
        <begin position="6"/>
        <end position="58"/>
    </location>
</feature>
<keyword evidence="3 6" id="KW-0812">Transmembrane</keyword>
<dbReference type="OrthoDB" id="9815286at2"/>
<evidence type="ECO:0000256" key="5">
    <source>
        <dbReference type="ARBA" id="ARBA00023136"/>
    </source>
</evidence>
<evidence type="ECO:0000313" key="8">
    <source>
        <dbReference type="EMBL" id="KJY62328.1"/>
    </source>
</evidence>
<keyword evidence="2" id="KW-1003">Cell membrane</keyword>
<protein>
    <submittedName>
        <fullName evidence="8">Stress-responsive transcription regulator</fullName>
    </submittedName>
</protein>
<name>A0A0F4LVC6_9LACO</name>
<sequence>MKIPIERSHTDRYLAGVVGGLAAHFDWNSNLLRVIFIVLALTPGFPGILVYLVLWLLMK</sequence>
<accession>A0A0F4LVC6</accession>
<evidence type="ECO:0000256" key="1">
    <source>
        <dbReference type="ARBA" id="ARBA00004162"/>
    </source>
</evidence>
<dbReference type="RefSeq" id="WP_046315963.1">
    <property type="nucleotide sequence ID" value="NZ_JBHSZT010000001.1"/>
</dbReference>
<evidence type="ECO:0000256" key="3">
    <source>
        <dbReference type="ARBA" id="ARBA00022692"/>
    </source>
</evidence>
<dbReference type="PANTHER" id="PTHR33885:SF3">
    <property type="entry name" value="PHAGE SHOCK PROTEIN C"/>
    <property type="match status" value="1"/>
</dbReference>
<comment type="caution">
    <text evidence="8">The sequence shown here is derived from an EMBL/GenBank/DDBJ whole genome shotgun (WGS) entry which is preliminary data.</text>
</comment>
<dbReference type="PATRIC" id="fig|1218492.5.peg.654"/>
<dbReference type="EMBL" id="JXJQ01000006">
    <property type="protein sequence ID" value="KJY62328.1"/>
    <property type="molecule type" value="Genomic_DNA"/>
</dbReference>
<dbReference type="AlphaFoldDB" id="A0A0F4LVC6"/>
<dbReference type="HOGENOM" id="CLU_143433_5_0_9"/>
<dbReference type="InterPro" id="IPR052027">
    <property type="entry name" value="PspC"/>
</dbReference>
<comment type="subcellular location">
    <subcellularLocation>
        <location evidence="1">Cell membrane</location>
        <topology evidence="1">Single-pass membrane protein</topology>
    </subcellularLocation>
</comment>
<keyword evidence="4 6" id="KW-1133">Transmembrane helix</keyword>
<feature type="transmembrane region" description="Helical" evidence="6">
    <location>
        <begin position="34"/>
        <end position="57"/>
    </location>
</feature>
<keyword evidence="9" id="KW-1185">Reference proteome</keyword>
<evidence type="ECO:0000259" key="7">
    <source>
        <dbReference type="Pfam" id="PF04024"/>
    </source>
</evidence>
<evidence type="ECO:0000256" key="6">
    <source>
        <dbReference type="SAM" id="Phobius"/>
    </source>
</evidence>
<dbReference type="GO" id="GO:0005886">
    <property type="term" value="C:plasma membrane"/>
    <property type="evidence" value="ECO:0007669"/>
    <property type="project" value="UniProtKB-SubCell"/>
</dbReference>
<dbReference type="InterPro" id="IPR007168">
    <property type="entry name" value="Phageshock_PspC_N"/>
</dbReference>
<dbReference type="STRING" id="1218492.JG30_05300"/>
<keyword evidence="5 6" id="KW-0472">Membrane</keyword>
<proteinExistence type="predicted"/>
<dbReference type="Pfam" id="PF04024">
    <property type="entry name" value="PspC"/>
    <property type="match status" value="1"/>
</dbReference>
<evidence type="ECO:0000256" key="4">
    <source>
        <dbReference type="ARBA" id="ARBA00022989"/>
    </source>
</evidence>
<organism evidence="8 9">
    <name type="scientific">Bombilactobacillus mellifer</name>
    <dbReference type="NCBI Taxonomy" id="1218492"/>
    <lineage>
        <taxon>Bacteria</taxon>
        <taxon>Bacillati</taxon>
        <taxon>Bacillota</taxon>
        <taxon>Bacilli</taxon>
        <taxon>Lactobacillales</taxon>
        <taxon>Lactobacillaceae</taxon>
        <taxon>Bombilactobacillus</taxon>
    </lineage>
</organism>
<dbReference type="PANTHER" id="PTHR33885">
    <property type="entry name" value="PHAGE SHOCK PROTEIN C"/>
    <property type="match status" value="1"/>
</dbReference>
<reference evidence="8 9" key="1">
    <citation type="submission" date="2015-01" db="EMBL/GenBank/DDBJ databases">
        <title>Comparative genomics of the lactic acid bacteria isolated from the honey bee gut.</title>
        <authorList>
            <person name="Ellegaard K.M."/>
            <person name="Tamarit D."/>
            <person name="Javelind E."/>
            <person name="Olofsson T."/>
            <person name="Andersson S.G."/>
            <person name="Vasquez A."/>
        </authorList>
    </citation>
    <scope>NUCLEOTIDE SEQUENCE [LARGE SCALE GENOMIC DNA]</scope>
    <source>
        <strain evidence="8 9">Bin4</strain>
    </source>
</reference>